<evidence type="ECO:0000256" key="2">
    <source>
        <dbReference type="ARBA" id="ARBA00022695"/>
    </source>
</evidence>
<dbReference type="GO" id="GO:0070733">
    <property type="term" value="F:AMPylase activity"/>
    <property type="evidence" value="ECO:0007669"/>
    <property type="project" value="UniProtKB-EC"/>
</dbReference>
<dbReference type="RefSeq" id="WP_128981078.1">
    <property type="nucleotide sequence ID" value="NZ_PDKJ01000006.1"/>
</dbReference>
<dbReference type="PANTHER" id="PTHR39560:SF1">
    <property type="entry name" value="PROTEIN ADENYLYLTRANSFERASE FIC-RELATED"/>
    <property type="match status" value="1"/>
</dbReference>
<dbReference type="GO" id="GO:0005524">
    <property type="term" value="F:ATP binding"/>
    <property type="evidence" value="ECO:0007669"/>
    <property type="project" value="UniProtKB-KW"/>
</dbReference>
<keyword evidence="1" id="KW-0808">Transferase</keyword>
<keyword evidence="4" id="KW-0067">ATP-binding</keyword>
<dbReference type="Gene3D" id="1.10.3290.10">
    <property type="entry name" value="Fido-like domain"/>
    <property type="match status" value="1"/>
</dbReference>
<dbReference type="GO" id="GO:0051302">
    <property type="term" value="P:regulation of cell division"/>
    <property type="evidence" value="ECO:0007669"/>
    <property type="project" value="TreeGrafter"/>
</dbReference>
<dbReference type="EC" id="2.7.7.108" evidence="5"/>
<accession>A0A4Q0YDW7</accession>
<comment type="catalytic activity">
    <reaction evidence="6">
        <text>L-threonyl-[protein] + ATP = 3-O-(5'-adenylyl)-L-threonyl-[protein] + diphosphate</text>
        <dbReference type="Rhea" id="RHEA:54292"/>
        <dbReference type="Rhea" id="RHEA-COMP:11060"/>
        <dbReference type="Rhea" id="RHEA-COMP:13847"/>
        <dbReference type="ChEBI" id="CHEBI:30013"/>
        <dbReference type="ChEBI" id="CHEBI:30616"/>
        <dbReference type="ChEBI" id="CHEBI:33019"/>
        <dbReference type="ChEBI" id="CHEBI:138113"/>
        <dbReference type="EC" id="2.7.7.108"/>
    </reaction>
</comment>
<dbReference type="InterPro" id="IPR003812">
    <property type="entry name" value="Fido"/>
</dbReference>
<dbReference type="SUPFAM" id="SSF140931">
    <property type="entry name" value="Fic-like"/>
    <property type="match status" value="1"/>
</dbReference>
<dbReference type="PANTHER" id="PTHR39560">
    <property type="entry name" value="PROTEIN ADENYLYLTRANSFERASE FIC-RELATED"/>
    <property type="match status" value="1"/>
</dbReference>
<evidence type="ECO:0000256" key="6">
    <source>
        <dbReference type="ARBA" id="ARBA00047939"/>
    </source>
</evidence>
<comment type="caution">
    <text evidence="9">The sequence shown here is derived from an EMBL/GenBank/DDBJ whole genome shotgun (WGS) entry which is preliminary data.</text>
</comment>
<evidence type="ECO:0000256" key="3">
    <source>
        <dbReference type="ARBA" id="ARBA00022741"/>
    </source>
</evidence>
<dbReference type="Proteomes" id="UP000290172">
    <property type="component" value="Unassembled WGS sequence"/>
</dbReference>
<evidence type="ECO:0000313" key="10">
    <source>
        <dbReference type="Proteomes" id="UP000290172"/>
    </source>
</evidence>
<dbReference type="Pfam" id="PF02661">
    <property type="entry name" value="Fic"/>
    <property type="match status" value="1"/>
</dbReference>
<sequence length="206" mass="24560">MASKYHLKDNSFYYEGTDIPKNKFDIRNSELIHEIEKELIEDAYNIFHEELTKKTLFDEVYFISLHKRTFESLYEWAGAYRDFNMAKGESRFCQGSFVESSAKKIFEELKNDNYLKDYENKSKEEFAKKLAYYKCEINALHPFYELNGRITRMFFDLIVAYNGYRFIDYSTVTPKQYIDCAIECVQYADESGFEKIIFNGLNKLNL</sequence>
<dbReference type="AlphaFoldDB" id="A0A4Q0YDW7"/>
<proteinExistence type="predicted"/>
<evidence type="ECO:0000256" key="5">
    <source>
        <dbReference type="ARBA" id="ARBA00034531"/>
    </source>
</evidence>
<name>A0A4Q0YDW7_9BACT</name>
<dbReference type="EMBL" id="PDKJ01000006">
    <property type="protein sequence ID" value="RXJ68283.1"/>
    <property type="molecule type" value="Genomic_DNA"/>
</dbReference>
<reference evidence="9 10" key="1">
    <citation type="submission" date="2017-10" db="EMBL/GenBank/DDBJ databases">
        <title>Genomics of the genus Arcobacter.</title>
        <authorList>
            <person name="Perez-Cataluna A."/>
            <person name="Figueras M.J."/>
        </authorList>
    </citation>
    <scope>NUCLEOTIDE SEQUENCE [LARGE SCALE GENOMIC DNA]</scope>
    <source>
        <strain evidence="9 10">CECT 8993</strain>
    </source>
</reference>
<evidence type="ECO:0000259" key="8">
    <source>
        <dbReference type="PROSITE" id="PS51459"/>
    </source>
</evidence>
<gene>
    <name evidence="9" type="ORF">CRV08_08505</name>
</gene>
<comment type="catalytic activity">
    <reaction evidence="7">
        <text>L-tyrosyl-[protein] + ATP = O-(5'-adenylyl)-L-tyrosyl-[protein] + diphosphate</text>
        <dbReference type="Rhea" id="RHEA:54288"/>
        <dbReference type="Rhea" id="RHEA-COMP:10136"/>
        <dbReference type="Rhea" id="RHEA-COMP:13846"/>
        <dbReference type="ChEBI" id="CHEBI:30616"/>
        <dbReference type="ChEBI" id="CHEBI:33019"/>
        <dbReference type="ChEBI" id="CHEBI:46858"/>
        <dbReference type="ChEBI" id="CHEBI:83624"/>
        <dbReference type="EC" id="2.7.7.108"/>
    </reaction>
</comment>
<evidence type="ECO:0000313" key="9">
    <source>
        <dbReference type="EMBL" id="RXJ68283.1"/>
    </source>
</evidence>
<dbReference type="PROSITE" id="PS51459">
    <property type="entry name" value="FIDO"/>
    <property type="match status" value="1"/>
</dbReference>
<keyword evidence="2" id="KW-0548">Nucleotidyltransferase</keyword>
<evidence type="ECO:0000256" key="1">
    <source>
        <dbReference type="ARBA" id="ARBA00022679"/>
    </source>
</evidence>
<dbReference type="InterPro" id="IPR036597">
    <property type="entry name" value="Fido-like_dom_sf"/>
</dbReference>
<protein>
    <recommendedName>
        <fullName evidence="5">protein adenylyltransferase</fullName>
        <ecNumber evidence="5">2.7.7.108</ecNumber>
    </recommendedName>
</protein>
<organism evidence="9 10">
    <name type="scientific">Halarcobacter ebronensis</name>
    <dbReference type="NCBI Taxonomy" id="1462615"/>
    <lineage>
        <taxon>Bacteria</taxon>
        <taxon>Pseudomonadati</taxon>
        <taxon>Campylobacterota</taxon>
        <taxon>Epsilonproteobacteria</taxon>
        <taxon>Campylobacterales</taxon>
        <taxon>Arcobacteraceae</taxon>
        <taxon>Halarcobacter</taxon>
    </lineage>
</organism>
<evidence type="ECO:0000256" key="4">
    <source>
        <dbReference type="ARBA" id="ARBA00022840"/>
    </source>
</evidence>
<feature type="domain" description="Fido" evidence="8">
    <location>
        <begin position="57"/>
        <end position="199"/>
    </location>
</feature>
<evidence type="ECO:0000256" key="7">
    <source>
        <dbReference type="ARBA" id="ARBA00048696"/>
    </source>
</evidence>
<keyword evidence="3" id="KW-0547">Nucleotide-binding</keyword>